<comment type="caution">
    <text evidence="2">The sequence shown here is derived from an EMBL/GenBank/DDBJ whole genome shotgun (WGS) entry which is preliminary data.</text>
</comment>
<dbReference type="OrthoDB" id="2505895at2759"/>
<evidence type="ECO:0000256" key="1">
    <source>
        <dbReference type="SAM" id="MobiDB-lite"/>
    </source>
</evidence>
<keyword evidence="3" id="KW-1185">Reference proteome</keyword>
<gene>
    <name evidence="2" type="ORF">EVAR_76903_1</name>
</gene>
<name>A0A4C1SGX8_EUMVA</name>
<proteinExistence type="predicted"/>
<protein>
    <submittedName>
        <fullName evidence="2">Uncharacterized protein</fullName>
    </submittedName>
</protein>
<evidence type="ECO:0000313" key="3">
    <source>
        <dbReference type="Proteomes" id="UP000299102"/>
    </source>
</evidence>
<organism evidence="2 3">
    <name type="scientific">Eumeta variegata</name>
    <name type="common">Bagworm moth</name>
    <name type="synonym">Eumeta japonica</name>
    <dbReference type="NCBI Taxonomy" id="151549"/>
    <lineage>
        <taxon>Eukaryota</taxon>
        <taxon>Metazoa</taxon>
        <taxon>Ecdysozoa</taxon>
        <taxon>Arthropoda</taxon>
        <taxon>Hexapoda</taxon>
        <taxon>Insecta</taxon>
        <taxon>Pterygota</taxon>
        <taxon>Neoptera</taxon>
        <taxon>Endopterygota</taxon>
        <taxon>Lepidoptera</taxon>
        <taxon>Glossata</taxon>
        <taxon>Ditrysia</taxon>
        <taxon>Tineoidea</taxon>
        <taxon>Psychidae</taxon>
        <taxon>Oiketicinae</taxon>
        <taxon>Eumeta</taxon>
    </lineage>
</organism>
<sequence>MAVHTLVSCAEYRALIFFFEPACRDDDYNERGLCIIYFGSRKDLLEDLNNESTAALRRLGSGNELRKLFYRLMTRLGIEFRTSRLRRNSCRVWVNTIPLCRGIGTRRAERGRIARVTRHLVYRSPRLRRTIRRENLKRSKPGLGIFSSPHTHAARRAARAHLRPAPAPARLPRRSMPAVKVFNIFGGQKAADKRATPAPAAKPAAAPAGRTLYRTFSVAPDRSSEQHKGKVTTLAANIEKKIVDSEPLVKLSSDKVQRFLNKININVVSTSDRGPAAARAGRSPAYENVNIVRVDDFDEPKRDKTIERNKDYSSIYENVTVIGLDHEQLSSDRVGAAGESQLNRALESFDRILCEFSTNSKLIRNVNNFVPPKLQKSKTCSIIESRCILKTNNLNSQNDCKIANKVKRNNSIDKTTSLWNLADMKGKQLTSPLLPLPPSPGERTNADKYATYKISSKSNQPRVNGIKSEDLKKLDVKTRILKKTLSNPPSAPVPVASKAKVHNIKKIDKKIIDSKITKPDIEPPTKAAKYKEASKSQMQKAKSVWEIGNEPLIPTVLERTRSSTSIVGSPSKIPVIRSQMTQNKFSSTRALFSPTPVDLNNVDQARECAQRKKNIAPRKNIEKLDTSRPAKQKSQLNLKSDAKRQNDKTKRDPSDKKAVSSPKTAPRDYSDEINAVRAKLQQRKINKRDVGTVTPGLKRNGGEPERTGSAASPVKTIVKKLELKTALEARADPDSFVSCKVIPAAHKEICVANTTFHNHLSKLVNRQVRCAETRSDVTTCIQNDVQPLRKRALDKISDAQSDCSDDSGHASNDHDAAFDLTEHATTDESDCRYEVSKPFEMEVPPMEAAERPVRPARRNEVVSGTRASAAAPKVDEQVGVRDAVYASIAAARARQVLLPRRPVI</sequence>
<reference evidence="2 3" key="1">
    <citation type="journal article" date="2019" name="Commun. Biol.">
        <title>The bagworm genome reveals a unique fibroin gene that provides high tensile strength.</title>
        <authorList>
            <person name="Kono N."/>
            <person name="Nakamura H."/>
            <person name="Ohtoshi R."/>
            <person name="Tomita M."/>
            <person name="Numata K."/>
            <person name="Arakawa K."/>
        </authorList>
    </citation>
    <scope>NUCLEOTIDE SEQUENCE [LARGE SCALE GENOMIC DNA]</scope>
</reference>
<accession>A0A4C1SGX8</accession>
<evidence type="ECO:0000313" key="2">
    <source>
        <dbReference type="EMBL" id="GBP00627.1"/>
    </source>
</evidence>
<feature type="compositionally biased region" description="Basic and acidic residues" evidence="1">
    <location>
        <begin position="619"/>
        <end position="628"/>
    </location>
</feature>
<feature type="compositionally biased region" description="Basic and acidic residues" evidence="1">
    <location>
        <begin position="640"/>
        <end position="658"/>
    </location>
</feature>
<feature type="region of interest" description="Disordered" evidence="1">
    <location>
        <begin position="610"/>
        <end position="711"/>
    </location>
</feature>
<dbReference type="AlphaFoldDB" id="A0A4C1SGX8"/>
<dbReference type="EMBL" id="BGZK01000006">
    <property type="protein sequence ID" value="GBP00627.1"/>
    <property type="molecule type" value="Genomic_DNA"/>
</dbReference>
<dbReference type="Proteomes" id="UP000299102">
    <property type="component" value="Unassembled WGS sequence"/>
</dbReference>